<protein>
    <submittedName>
        <fullName evidence="2">Uncharacterized protein</fullName>
    </submittedName>
</protein>
<name>A0A1J4U7H5_9BACT</name>
<dbReference type="EMBL" id="MNVC01000015">
    <property type="protein sequence ID" value="OIO19840.1"/>
    <property type="molecule type" value="Genomic_DNA"/>
</dbReference>
<evidence type="ECO:0000256" key="1">
    <source>
        <dbReference type="SAM" id="Phobius"/>
    </source>
</evidence>
<evidence type="ECO:0000313" key="2">
    <source>
        <dbReference type="EMBL" id="OIO19840.1"/>
    </source>
</evidence>
<reference evidence="2 3" key="1">
    <citation type="journal article" date="2016" name="Environ. Microbiol.">
        <title>Genomic resolution of a cold subsurface aquifer community provides metabolic insights for novel microbes adapted to high CO concentrations.</title>
        <authorList>
            <person name="Probst A.J."/>
            <person name="Castelle C.J."/>
            <person name="Singh A."/>
            <person name="Brown C.T."/>
            <person name="Anantharaman K."/>
            <person name="Sharon I."/>
            <person name="Hug L.A."/>
            <person name="Burstein D."/>
            <person name="Emerson J.B."/>
            <person name="Thomas B.C."/>
            <person name="Banfield J.F."/>
        </authorList>
    </citation>
    <scope>NUCLEOTIDE SEQUENCE [LARGE SCALE GENOMIC DNA]</scope>
    <source>
        <strain evidence="2">CG1_02_32_51</strain>
    </source>
</reference>
<comment type="caution">
    <text evidence="2">The sequence shown here is derived from an EMBL/GenBank/DDBJ whole genome shotgun (WGS) entry which is preliminary data.</text>
</comment>
<gene>
    <name evidence="2" type="ORF">AUJ23_01380</name>
</gene>
<dbReference type="Proteomes" id="UP000181941">
    <property type="component" value="Unassembled WGS sequence"/>
</dbReference>
<dbReference type="AlphaFoldDB" id="A0A1J4U7H5"/>
<organism evidence="2 3">
    <name type="scientific">Candidatus Magasanikbacteria bacterium CG1_02_32_51</name>
    <dbReference type="NCBI Taxonomy" id="1805238"/>
    <lineage>
        <taxon>Bacteria</taxon>
        <taxon>Candidatus Magasanikiibacteriota</taxon>
    </lineage>
</organism>
<feature type="transmembrane region" description="Helical" evidence="1">
    <location>
        <begin position="90"/>
        <end position="109"/>
    </location>
</feature>
<proteinExistence type="predicted"/>
<feature type="transmembrane region" description="Helical" evidence="1">
    <location>
        <begin position="143"/>
        <end position="165"/>
    </location>
</feature>
<evidence type="ECO:0000313" key="3">
    <source>
        <dbReference type="Proteomes" id="UP000181941"/>
    </source>
</evidence>
<keyword evidence="1" id="KW-0472">Membrane</keyword>
<keyword evidence="1" id="KW-1133">Transmembrane helix</keyword>
<accession>A0A1J4U7H5</accession>
<sequence length="286" mass="32423">MFIIFAKSVIIKTNLFFEKNIIVIMLNNKKPEVKNNINNTTNQTKLTGSFGSYFVWRGMINSYMTLKKSYKANGKLESDKKRLIYLQKQIVWNFFKDFFLFPIWILRFLKPAYMKGPITLWDNLKTITKATIYLIRSHEFKPLRIAVLSQICFIFIFVQFGILMLRFYSIPTYAATYGFVQTDWSGGASTTVFATHATNQSGWTYYYSKDSSITTAVPGEVSLVLNTNTSTDTTDSDFSTNTTLTNIYVPSSTDSFQLLKQNGATCSVASECVNGGCNGSSLCYTP</sequence>
<keyword evidence="1" id="KW-0812">Transmembrane</keyword>